<feature type="compositionally biased region" description="Polar residues" evidence="1">
    <location>
        <begin position="133"/>
        <end position="150"/>
    </location>
</feature>
<keyword evidence="2" id="KW-0472">Membrane</keyword>
<dbReference type="EMBL" id="VCAU01000009">
    <property type="protein sequence ID" value="KAF9893052.1"/>
    <property type="molecule type" value="Genomic_DNA"/>
</dbReference>
<feature type="region of interest" description="Disordered" evidence="1">
    <location>
        <begin position="133"/>
        <end position="205"/>
    </location>
</feature>
<feature type="compositionally biased region" description="Basic and acidic residues" evidence="1">
    <location>
        <begin position="681"/>
        <end position="695"/>
    </location>
</feature>
<feature type="transmembrane region" description="Helical" evidence="2">
    <location>
        <begin position="211"/>
        <end position="235"/>
    </location>
</feature>
<feature type="signal peptide" evidence="3">
    <location>
        <begin position="1"/>
        <end position="26"/>
    </location>
</feature>
<dbReference type="AlphaFoldDB" id="A0AAD4GXK1"/>
<dbReference type="Proteomes" id="UP001194746">
    <property type="component" value="Unassembled WGS sequence"/>
</dbReference>
<reference evidence="4" key="1">
    <citation type="journal article" date="2019" name="Beilstein J. Org. Chem.">
        <title>Nanangenines: drimane sesquiterpenoids as the dominant metabolite cohort of a novel Australian fungus, Aspergillus nanangensis.</title>
        <authorList>
            <person name="Lacey H.J."/>
            <person name="Gilchrist C.L.M."/>
            <person name="Crombie A."/>
            <person name="Kalaitzis J.A."/>
            <person name="Vuong D."/>
            <person name="Rutledge P.J."/>
            <person name="Turner P."/>
            <person name="Pitt J.I."/>
            <person name="Lacey E."/>
            <person name="Chooi Y.H."/>
            <person name="Piggott A.M."/>
        </authorList>
    </citation>
    <scope>NUCLEOTIDE SEQUENCE</scope>
    <source>
        <strain evidence="4">MST-FP2251</strain>
    </source>
</reference>
<feature type="compositionally biased region" description="Polar residues" evidence="1">
    <location>
        <begin position="173"/>
        <end position="183"/>
    </location>
</feature>
<feature type="compositionally biased region" description="Polar residues" evidence="1">
    <location>
        <begin position="338"/>
        <end position="353"/>
    </location>
</feature>
<reference evidence="4" key="2">
    <citation type="submission" date="2020-02" db="EMBL/GenBank/DDBJ databases">
        <authorList>
            <person name="Gilchrist C.L.M."/>
            <person name="Chooi Y.-H."/>
        </authorList>
    </citation>
    <scope>NUCLEOTIDE SEQUENCE</scope>
    <source>
        <strain evidence="4">MST-FP2251</strain>
    </source>
</reference>
<evidence type="ECO:0000256" key="1">
    <source>
        <dbReference type="SAM" id="MobiDB-lite"/>
    </source>
</evidence>
<comment type="caution">
    <text evidence="4">The sequence shown here is derived from an EMBL/GenBank/DDBJ whole genome shotgun (WGS) entry which is preliminary data.</text>
</comment>
<feature type="compositionally biased region" description="Low complexity" evidence="1">
    <location>
        <begin position="184"/>
        <end position="199"/>
    </location>
</feature>
<gene>
    <name evidence="4" type="ORF">FE257_012463</name>
</gene>
<evidence type="ECO:0000256" key="2">
    <source>
        <dbReference type="SAM" id="Phobius"/>
    </source>
</evidence>
<evidence type="ECO:0000313" key="5">
    <source>
        <dbReference type="Proteomes" id="UP001194746"/>
    </source>
</evidence>
<feature type="chain" id="PRO_5042294336" description="Extracellular membrane protein CFEM domain-containing protein" evidence="3">
    <location>
        <begin position="27"/>
        <end position="701"/>
    </location>
</feature>
<keyword evidence="5" id="KW-1185">Reference proteome</keyword>
<organism evidence="4 5">
    <name type="scientific">Aspergillus nanangensis</name>
    <dbReference type="NCBI Taxonomy" id="2582783"/>
    <lineage>
        <taxon>Eukaryota</taxon>
        <taxon>Fungi</taxon>
        <taxon>Dikarya</taxon>
        <taxon>Ascomycota</taxon>
        <taxon>Pezizomycotina</taxon>
        <taxon>Eurotiomycetes</taxon>
        <taxon>Eurotiomycetidae</taxon>
        <taxon>Eurotiales</taxon>
        <taxon>Aspergillaceae</taxon>
        <taxon>Aspergillus</taxon>
        <taxon>Aspergillus subgen. Circumdati</taxon>
    </lineage>
</organism>
<keyword evidence="3" id="KW-0732">Signal</keyword>
<accession>A0AAD4GXK1</accession>
<name>A0AAD4GXK1_ASPNN</name>
<proteinExistence type="predicted"/>
<feature type="region of interest" description="Disordered" evidence="1">
    <location>
        <begin position="338"/>
        <end position="357"/>
    </location>
</feature>
<evidence type="ECO:0008006" key="6">
    <source>
        <dbReference type="Google" id="ProtNLM"/>
    </source>
</evidence>
<evidence type="ECO:0000256" key="3">
    <source>
        <dbReference type="SAM" id="SignalP"/>
    </source>
</evidence>
<evidence type="ECO:0000313" key="4">
    <source>
        <dbReference type="EMBL" id="KAF9893052.1"/>
    </source>
</evidence>
<keyword evidence="2" id="KW-1133">Transmembrane helix</keyword>
<protein>
    <recommendedName>
        <fullName evidence="6">Extracellular membrane protein CFEM domain-containing protein</fullName>
    </recommendedName>
</protein>
<keyword evidence="2" id="KW-0812">Transmembrane</keyword>
<sequence>MRLSASRWLFFTVLASLSCLGDSADASPRTGTTVSTALPVPSCASKCVDEFIRTEYPKNACPNGRELHCLCTTRTKSGFTLGEAALRCAFSSCSLPVAINSSSYAICDAVHGALPKTHGTIVATVVSNVETKTATEVQPTSSSTKTNLGPTTSSRSGHSHTKHTSTTTATTTFQSPLSATSTIQDASSTSSDVSETQSATSVASHESRLNAGAVIGVSVASGVAGFFILGVLIFFCCRRMRRGRQPPKDRSSFFEIGGLMSEPSNFSLAPKYPGPGAGPSSPDAAEMYTGARTTPRLMSPFQPTPRNPAVTVTTPDHGFYDESRGVYGLGRAGIAYSSTSDLVGSPNQSSPRTVSDLLPEKPVYNALYPEPLRWSQYKSSRPPSGETLFEEDATRPRSILGASNQHPNFSAPLGRYHDNRQPSQTSKVGLPVNPRAMMYGFRGANYRNVVPQSPGYQKKPVFANASEKLQPPQQANMYRNFQQSQPRNYTEQQHDYVGDYWRDPNAGHLRSPVLPARHSFYGPDETFAATGSADEHFETIDMNENLETRRTSRHSGSFRPLTPVREVRTPVNGINQRRDYLHDNAVVQYPRMPVSRAVSPNQEIVSRPRIVRQDDIKKVHIRRGKPQPPTSATPWSPDDYWLGGSRGAAPIRSQPQGSQRLSKEFRLSSEMMGRMPQKRPSPLERKVTPSRRGEDLILSVD</sequence>
<dbReference type="PROSITE" id="PS51257">
    <property type="entry name" value="PROKAR_LIPOPROTEIN"/>
    <property type="match status" value="1"/>
</dbReference>
<feature type="region of interest" description="Disordered" evidence="1">
    <location>
        <begin position="622"/>
        <end position="701"/>
    </location>
</feature>